<dbReference type="AlphaFoldDB" id="J0LBJ8"/>
<evidence type="ECO:0000313" key="2">
    <source>
        <dbReference type="EMBL" id="EJD33828.1"/>
    </source>
</evidence>
<dbReference type="Proteomes" id="UP000006514">
    <property type="component" value="Unassembled WGS sequence"/>
</dbReference>
<dbReference type="KEGG" id="adl:AURDEDRAFT_177100"/>
<dbReference type="InParanoid" id="J0LBJ8"/>
<protein>
    <submittedName>
        <fullName evidence="2">Uncharacterized protein</fullName>
    </submittedName>
</protein>
<keyword evidence="3" id="KW-1185">Reference proteome</keyword>
<evidence type="ECO:0000256" key="1">
    <source>
        <dbReference type="SAM" id="MobiDB-lite"/>
    </source>
</evidence>
<organism evidence="2 3">
    <name type="scientific">Auricularia subglabra (strain TFB-10046 / SS5)</name>
    <name type="common">White-rot fungus</name>
    <name type="synonym">Auricularia delicata (strain TFB10046)</name>
    <dbReference type="NCBI Taxonomy" id="717982"/>
    <lineage>
        <taxon>Eukaryota</taxon>
        <taxon>Fungi</taxon>
        <taxon>Dikarya</taxon>
        <taxon>Basidiomycota</taxon>
        <taxon>Agaricomycotina</taxon>
        <taxon>Agaricomycetes</taxon>
        <taxon>Auriculariales</taxon>
        <taxon>Auriculariaceae</taxon>
        <taxon>Auricularia</taxon>
    </lineage>
</organism>
<sequence length="205" mass="22469">MAQRPLSDGGDLPPRVDDGDVPPLVDDGGPPPLVDDRDLPPLVDDERNSGNELAHPPTVRAMQLTHEAAPRIRFKARDATFGSRTSRQAYLDIGFPERKARDNSNNLHPGSRHAAFRSALEDLARTIRMERIASYLDEYSREPKQLFADRMPPQRRSDGAAVNTALDDAEGLAEQQPQNACVLCHSTSGLMLGVPGSLPGFIKEK</sequence>
<feature type="compositionally biased region" description="Basic and acidic residues" evidence="1">
    <location>
        <begin position="34"/>
        <end position="49"/>
    </location>
</feature>
<gene>
    <name evidence="2" type="ORF">AURDEDRAFT_177100</name>
</gene>
<evidence type="ECO:0000313" key="3">
    <source>
        <dbReference type="Proteomes" id="UP000006514"/>
    </source>
</evidence>
<name>J0LBJ8_AURST</name>
<proteinExistence type="predicted"/>
<reference evidence="3" key="1">
    <citation type="journal article" date="2012" name="Science">
        <title>The Paleozoic origin of enzymatic lignin decomposition reconstructed from 31 fungal genomes.</title>
        <authorList>
            <person name="Floudas D."/>
            <person name="Binder M."/>
            <person name="Riley R."/>
            <person name="Barry K."/>
            <person name="Blanchette R.A."/>
            <person name="Henrissat B."/>
            <person name="Martinez A.T."/>
            <person name="Otillar R."/>
            <person name="Spatafora J.W."/>
            <person name="Yadav J.S."/>
            <person name="Aerts A."/>
            <person name="Benoit I."/>
            <person name="Boyd A."/>
            <person name="Carlson A."/>
            <person name="Copeland A."/>
            <person name="Coutinho P.M."/>
            <person name="de Vries R.P."/>
            <person name="Ferreira P."/>
            <person name="Findley K."/>
            <person name="Foster B."/>
            <person name="Gaskell J."/>
            <person name="Glotzer D."/>
            <person name="Gorecki P."/>
            <person name="Heitman J."/>
            <person name="Hesse C."/>
            <person name="Hori C."/>
            <person name="Igarashi K."/>
            <person name="Jurgens J.A."/>
            <person name="Kallen N."/>
            <person name="Kersten P."/>
            <person name="Kohler A."/>
            <person name="Kuees U."/>
            <person name="Kumar T.K.A."/>
            <person name="Kuo A."/>
            <person name="LaButti K."/>
            <person name="Larrondo L.F."/>
            <person name="Lindquist E."/>
            <person name="Ling A."/>
            <person name="Lombard V."/>
            <person name="Lucas S."/>
            <person name="Lundell T."/>
            <person name="Martin R."/>
            <person name="McLaughlin D.J."/>
            <person name="Morgenstern I."/>
            <person name="Morin E."/>
            <person name="Murat C."/>
            <person name="Nagy L.G."/>
            <person name="Nolan M."/>
            <person name="Ohm R.A."/>
            <person name="Patyshakuliyeva A."/>
            <person name="Rokas A."/>
            <person name="Ruiz-Duenas F.J."/>
            <person name="Sabat G."/>
            <person name="Salamov A."/>
            <person name="Samejima M."/>
            <person name="Schmutz J."/>
            <person name="Slot J.C."/>
            <person name="St John F."/>
            <person name="Stenlid J."/>
            <person name="Sun H."/>
            <person name="Sun S."/>
            <person name="Syed K."/>
            <person name="Tsang A."/>
            <person name="Wiebenga A."/>
            <person name="Young D."/>
            <person name="Pisabarro A."/>
            <person name="Eastwood D.C."/>
            <person name="Martin F."/>
            <person name="Cullen D."/>
            <person name="Grigoriev I.V."/>
            <person name="Hibbett D.S."/>
        </authorList>
    </citation>
    <scope>NUCLEOTIDE SEQUENCE [LARGE SCALE GENOMIC DNA]</scope>
    <source>
        <strain evidence="3">TFB10046</strain>
    </source>
</reference>
<accession>J0LBJ8</accession>
<feature type="region of interest" description="Disordered" evidence="1">
    <location>
        <begin position="1"/>
        <end position="58"/>
    </location>
</feature>
<dbReference type="EMBL" id="JH688072">
    <property type="protein sequence ID" value="EJD33828.1"/>
    <property type="molecule type" value="Genomic_DNA"/>
</dbReference>